<dbReference type="PROSITE" id="PS51257">
    <property type="entry name" value="PROKAR_LIPOPROTEIN"/>
    <property type="match status" value="1"/>
</dbReference>
<dbReference type="EMBL" id="AP022642">
    <property type="protein sequence ID" value="BCA28978.1"/>
    <property type="molecule type" value="Genomic_DNA"/>
</dbReference>
<name>A0A1I0UJV4_9GAMM</name>
<dbReference type="STRING" id="319939.SAMN05216263_114140"/>
<protein>
    <submittedName>
        <fullName evidence="1">Uncharacterized protein</fullName>
    </submittedName>
</protein>
<dbReference type="RefSeq" id="WP_074971760.1">
    <property type="nucleotide sequence ID" value="NZ_AP022642.1"/>
</dbReference>
<sequence>MNPIRTLLPVVLAVGVALGGCTSKTVSQDQYSGFLSSYEGLEPTRSASGVPVMRWVDPGFDLSRYDSLVLQPLGFYPQPKPDARIDQATLDAVLARANQQMAAVLGQRLRLVRPEQAGPRTLVFRGAITGVAAANQGLRPYEVLPIALVLGGAMAATGERDQNTELYLEGELVENTTGKSVLRVVRKGFGKTLSNDRQKVTAADLAPVVDQLTRDALQFQTAKAAP</sequence>
<dbReference type="AlphaFoldDB" id="A0A1I0UJV4"/>
<dbReference type="GeneID" id="57398171"/>
<reference evidence="1 2" key="1">
    <citation type="journal article" date="2020" name="Microbiol. Resour. Announc.">
        <title>Complete genome sequence of Pseudomonas otitidis strain MrB4, isolated from Lake Biwa in Japan.</title>
        <authorList>
            <person name="Miyazaki K."/>
            <person name="Hase E."/>
            <person name="Maruya T."/>
        </authorList>
    </citation>
    <scope>NUCLEOTIDE SEQUENCE [LARGE SCALE GENOMIC DNA]</scope>
    <source>
        <strain evidence="1 2">MrB4</strain>
    </source>
</reference>
<evidence type="ECO:0000313" key="2">
    <source>
        <dbReference type="Proteomes" id="UP000501237"/>
    </source>
</evidence>
<gene>
    <name evidence="1" type="primary">ydcL</name>
    <name evidence="1" type="ORF">PtoMrB4_29550</name>
</gene>
<accession>A0A1I0UJV4</accession>
<evidence type="ECO:0000313" key="1">
    <source>
        <dbReference type="EMBL" id="BCA28978.1"/>
    </source>
</evidence>
<proteinExistence type="predicted"/>
<dbReference type="KEGG" id="poj:PtoMrB4_29550"/>
<organism evidence="1 2">
    <name type="scientific">Metapseudomonas otitidis</name>
    <dbReference type="NCBI Taxonomy" id="319939"/>
    <lineage>
        <taxon>Bacteria</taxon>
        <taxon>Pseudomonadati</taxon>
        <taxon>Pseudomonadota</taxon>
        <taxon>Gammaproteobacteria</taxon>
        <taxon>Pseudomonadales</taxon>
        <taxon>Pseudomonadaceae</taxon>
        <taxon>Metapseudomonas</taxon>
    </lineage>
</organism>
<dbReference type="Proteomes" id="UP000501237">
    <property type="component" value="Chromosome"/>
</dbReference>
<dbReference type="Pfam" id="PF11769">
    <property type="entry name" value="DUF3313"/>
    <property type="match status" value="1"/>
</dbReference>
<dbReference type="InterPro" id="IPR021747">
    <property type="entry name" value="DUF3313"/>
</dbReference>